<evidence type="ECO:0000313" key="5">
    <source>
        <dbReference type="FlyBase" id="FBgn0038814"/>
    </source>
</evidence>
<feature type="transmembrane region" description="Helical" evidence="1">
    <location>
        <begin position="585"/>
        <end position="606"/>
    </location>
</feature>
<dbReference type="PRO" id="PR:Q9VDK3"/>
<evidence type="ECO:0000256" key="2">
    <source>
        <dbReference type="SAM" id="SignalP"/>
    </source>
</evidence>
<dbReference type="UCSC" id="CG15923-RB">
    <property type="organism name" value="d. melanogaster"/>
</dbReference>
<dbReference type="OrthoDB" id="419138at2759"/>
<keyword evidence="6" id="KW-1185">Reference proteome</keyword>
<reference evidence="3 6" key="5">
    <citation type="journal article" date="2002" name="Genome Biol.">
        <title>Heterochromatic sequences in a Drosophila whole-genome shotgun assembly.</title>
        <authorList>
            <person name="Hoskins R.A."/>
            <person name="Smith C.D."/>
            <person name="Carlson J.W."/>
            <person name="Carvalho A.B."/>
            <person name="Halpern A."/>
            <person name="Kaminker J.S."/>
            <person name="Kennedy C."/>
            <person name="Mungall C.J."/>
            <person name="Sullivan B.A."/>
            <person name="Sutton G.G."/>
            <person name="Yasuhara J.C."/>
            <person name="Wakimoto B.T."/>
            <person name="Myers E.W."/>
            <person name="Celniker S.E."/>
            <person name="Rubin G.M."/>
            <person name="Karpen G.H."/>
        </authorList>
    </citation>
    <scope>NUCLEOTIDE SEQUENCE [LARGE SCALE GENOMIC DNA]</scope>
    <source>
        <strain evidence="6">Berkeley</strain>
    </source>
</reference>
<reference evidence="3 6" key="9">
    <citation type="journal article" date="2007" name="Science">
        <title>The Release 5.1 annotation of Drosophila melanogaster heterochromatin.</title>
        <authorList>
            <person name="Smith C.D."/>
            <person name="Shu S."/>
            <person name="Mungall C.J."/>
            <person name="Karpen G.H."/>
        </authorList>
    </citation>
    <scope>NUCLEOTIDE SEQUENCE [LARGE SCALE GENOMIC DNA]</scope>
    <source>
        <strain evidence="6">Berkeley</strain>
    </source>
</reference>
<dbReference type="RefSeq" id="NP_001097846.1">
    <property type="nucleotide sequence ID" value="NM_001104376.3"/>
</dbReference>
<accession>Q6NN50</accession>
<dbReference type="EMBL" id="BT011444">
    <property type="protein sequence ID" value="AAR99102.1"/>
    <property type="molecule type" value="mRNA"/>
</dbReference>
<evidence type="ECO:0000313" key="4">
    <source>
        <dbReference type="EMBL" id="AAR99102.1"/>
    </source>
</evidence>
<keyword evidence="2" id="KW-0732">Signal</keyword>
<dbReference type="VEuPathDB" id="VectorBase:FBgn0038814"/>
<dbReference type="Pfam" id="PF09773">
    <property type="entry name" value="Meckelin"/>
    <property type="match status" value="1"/>
</dbReference>
<reference evidence="3" key="13">
    <citation type="journal article" date="2015" name="Genome Res.">
        <title>The Release 6 reference sequence of the Drosophila melanogaster genome.</title>
        <authorList>
            <person name="Hoskins R.A."/>
            <person name="Carlson J.W."/>
            <person name="Wan K.H."/>
            <person name="Park S."/>
            <person name="Mendez I."/>
            <person name="Galle S.E."/>
            <person name="Booth B.W."/>
            <person name="Pfeiffer B.D."/>
            <person name="George R.A."/>
            <person name="Svirskas R."/>
            <person name="Krzywinski M."/>
            <person name="Schein J."/>
            <person name="Accardo M.C."/>
            <person name="Damia E."/>
            <person name="Messina G."/>
            <person name="Mendez-Lago M."/>
            <person name="de Pablos B."/>
            <person name="Demakova O.V."/>
            <person name="Andreyeva E.N."/>
            <person name="Boldyreva L.V."/>
            <person name="Marra M."/>
            <person name="Carvalho A.B."/>
            <person name="Dimitri P."/>
            <person name="Villasante A."/>
            <person name="Zhimulev I.F."/>
            <person name="Rubin G.M."/>
            <person name="Karpen G.H."/>
            <person name="Celniker S.E."/>
        </authorList>
    </citation>
    <scope>NUCLEOTIDE SEQUENCE</scope>
</reference>
<reference evidence="3" key="15">
    <citation type="submission" date="2024-06" db="EMBL/GenBank/DDBJ databases">
        <title>Drosophila melanogaster release 4 sequence.</title>
        <authorList>
            <consortium name="Berkeley Drosophila Genome Project"/>
            <person name="Celniker S."/>
            <person name="Carlson J."/>
            <person name="Wan K."/>
            <person name="Pfeiffer B."/>
            <person name="Frise E."/>
            <person name="George R."/>
            <person name="Hoskins R."/>
            <person name="Stapleton M."/>
            <person name="Pacleb J."/>
            <person name="Park S."/>
            <person name="Svirskas R."/>
            <person name="Smith E."/>
            <person name="Yu C."/>
            <person name="Rubin G."/>
        </authorList>
    </citation>
    <scope>NUCLEOTIDE SEQUENCE</scope>
</reference>
<protein>
    <submittedName>
        <fullName evidence="4">RE49535p</fullName>
    </submittedName>
    <submittedName>
        <fullName evidence="3">Uncharacterized protein, isoform B</fullName>
    </submittedName>
</protein>
<sequence length="967" mass="111125">MRMRMRCFSRAINWCCALFWIALQIPVPICSLTTAATNPSQLPTPHTFRFQNPTQCLKNEFYNLNLFDCVPCNEVAGGDGVQGKLQPDKFTCKCPAGHLSIYERGKTWPTCDEICTPDRSDNCTSVWLPQPRPTNQCSYRYLNSTAAFASQLPVHPLISGIILTHTNPMSRAGDCHSCDMTHNFRYQDFCLASTLLRPYVHYNAFWQATTTPDSSAPSRFGELKFVAFFCLTLRNDTACQQLANLCVLSHFSLEKHSPCSAFLLTQVSDVVMKYAHSGEQVRSLQPFLFYKKGRATKELLSKTLQLPDRKELRLFSTTFGLDGGLKRWGAFHPEMLNMCQQKAPSLRVALPKRESEVSCQLTLERLIDLANQRHNAEFLTVFLNFSSNWQYLLHQLPVLIETLTPENQRPQQEEWQLVKRFQLISASPRDSHLHQTMPRYEDAHKLQQYYSLRYVEDIEIRYTLDKDQPDRVGLPLIRLRYRHIEMGSGNISLSQLYPFTLRISYDQVKRGWDWLILEVALPLLLLLAFAAAVFRLQNLRRRRKADLCQMSSLMEFLLQLAGNVAYALLATTLLLLLLQASNSRLLKILLNTAFVLQFLFLGIHLWRSSQLELFLIDWERPRSSCEGQRLNLDSSSLCSSVRTFVAESSVSAWRVLFTANAWIRLSVTQKYSTLGQVFVVIAGYQFLERFTKGDIFLRCCLIAAAYLLTYLLQIIGHQLFIANPLQKFIDLCSLANISLFSLTEPGFGYYIHGRSPHGFADTDMSSMILQLQRTQTMCGRRGLLMDSDKQAYVILPPRNLHIYLERLLLPFQRSLTGTLSQTMLYQKDIVPSIDGQMERTSIAYASVNRFFCAFIDHAIKDMDYIIKEKSFVEQLLNCEIDNYITENRGTFYIDDSFSFSRVLLLGNHLHIFVLELLLVLSIFLMTSNLLIAAAGACALNILLRQVFRHWVRRNISRKTLIDERFLL</sequence>
<dbReference type="PANTHER" id="PTHR21274:SF0">
    <property type="entry name" value="MECKELIN"/>
    <property type="match status" value="1"/>
</dbReference>
<reference evidence="3" key="14">
    <citation type="submission" date="2023-12" db="EMBL/GenBank/DDBJ databases">
        <authorList>
            <consortium name="FlyBase"/>
        </authorList>
    </citation>
    <scope>NUCLEOTIDE SEQUENCE</scope>
</reference>
<gene>
    <name evidence="3" type="primary">Dmel\CG15923</name>
    <name evidence="3 5" type="ORF">CG15923</name>
    <name evidence="3" type="ORF">Dmel_CG15923</name>
</gene>
<dbReference type="SMR" id="Q9VDK3"/>
<evidence type="ECO:0000313" key="6">
    <source>
        <dbReference type="Proteomes" id="UP000000803"/>
    </source>
</evidence>
<dbReference type="IntAct" id="Q9VDK3">
    <property type="interactions" value="1"/>
</dbReference>
<dbReference type="PANTHER" id="PTHR21274">
    <property type="entry name" value="MECKELIN"/>
    <property type="match status" value="1"/>
</dbReference>
<dbReference type="FlyBase" id="FBgn0038814">
    <property type="gene designation" value="CG15923"/>
</dbReference>
<dbReference type="PaxDb" id="7227-FBpp0112166"/>
<feature type="signal peptide" evidence="2">
    <location>
        <begin position="1"/>
        <end position="31"/>
    </location>
</feature>
<dbReference type="GO" id="GO:0060271">
    <property type="term" value="P:cilium assembly"/>
    <property type="evidence" value="ECO:0007669"/>
    <property type="project" value="InterPro"/>
</dbReference>
<reference evidence="3" key="8">
    <citation type="submission" date="2006-08" db="EMBL/GenBank/DDBJ databases">
        <authorList>
            <person name="Celniker S."/>
            <person name="Carlson J."/>
            <person name="Wan K."/>
            <person name="Frise E."/>
            <person name="Hoskins R."/>
            <person name="Park S."/>
            <person name="Svirskas R."/>
            <person name="Rubin G."/>
        </authorList>
    </citation>
    <scope>NUCLEOTIDE SEQUENCE</scope>
</reference>
<feature type="chain" id="PRO_5015100120" evidence="2">
    <location>
        <begin position="32"/>
        <end position="967"/>
    </location>
</feature>
<dbReference type="EMBL" id="AE014297">
    <property type="protein sequence ID" value="AAF55788.4"/>
    <property type="molecule type" value="Genomic_DNA"/>
</dbReference>
<proteinExistence type="evidence at transcript level"/>
<dbReference type="InterPro" id="IPR019170">
    <property type="entry name" value="Meckelin"/>
</dbReference>
<dbReference type="AlphaFoldDB" id="Q9VDK3"/>
<dbReference type="AGR" id="FB:FBgn0038814"/>
<dbReference type="BioGRID-ORCS" id="42443">
    <property type="hits" value="0 hits in 1 CRISPR screen"/>
</dbReference>
<dbReference type="Bgee" id="FBgn0038814">
    <property type="expression patterns" value="Expressed in Johnston organ neuron (Drosophila) in antenna"/>
</dbReference>
<organism evidence="3 6">
    <name type="scientific">Drosophila melanogaster</name>
    <name type="common">Fruit fly</name>
    <dbReference type="NCBI Taxonomy" id="7227"/>
    <lineage>
        <taxon>Eukaryota</taxon>
        <taxon>Metazoa</taxon>
        <taxon>Ecdysozoa</taxon>
        <taxon>Arthropoda</taxon>
        <taxon>Hexapoda</taxon>
        <taxon>Insecta</taxon>
        <taxon>Pterygota</taxon>
        <taxon>Neoptera</taxon>
        <taxon>Endopterygota</taxon>
        <taxon>Diptera</taxon>
        <taxon>Brachycera</taxon>
        <taxon>Muscomorpha</taxon>
        <taxon>Ephydroidea</taxon>
        <taxon>Drosophilidae</taxon>
        <taxon>Drosophila</taxon>
        <taxon>Sophophora</taxon>
    </lineage>
</organism>
<dbReference type="GO" id="GO:0036038">
    <property type="term" value="C:MKS complex"/>
    <property type="evidence" value="ECO:0007669"/>
    <property type="project" value="InterPro"/>
</dbReference>
<dbReference type="Proteomes" id="UP000000803">
    <property type="component" value="Chromosome 3R"/>
</dbReference>
<reference evidence="4" key="6">
    <citation type="submission" date="2004-01" db="EMBL/GenBank/DDBJ databases">
        <authorList>
            <person name="Stapleton M."/>
            <person name="Carlson J."/>
            <person name="Chavez C."/>
            <person name="Frise E."/>
            <person name="George R."/>
            <person name="Pacleb J."/>
            <person name="Park S."/>
            <person name="Wan K."/>
            <person name="Yu C."/>
            <person name="Rubin G.M."/>
            <person name="Celniker S."/>
        </authorList>
    </citation>
    <scope>NUCLEOTIDE SEQUENCE</scope>
    <source>
        <strain evidence="4">Berkeley</strain>
    </source>
</reference>
<reference evidence="6" key="2">
    <citation type="journal article" date="2002" name="Genome Biol.">
        <title>Finishing a whole-genome shotgun: release 3 of the Drosophila melanogaster euchromatic genome sequence.</title>
        <authorList>
            <person name="Celniker S.E."/>
            <person name="Wheeler D.A."/>
            <person name="Kronmiller B."/>
            <person name="Carlson J.W."/>
            <person name="Halpern A."/>
            <person name="Patel S."/>
            <person name="Adams M."/>
            <person name="Champe M."/>
            <person name="Dugan S.P."/>
            <person name="Frise E."/>
            <person name="Hodgson A."/>
            <person name="George R.A."/>
            <person name="Hoskins R.A."/>
            <person name="Laverty T."/>
            <person name="Muzny D.M."/>
            <person name="Nelson C.R."/>
            <person name="Pacleb J.M."/>
            <person name="Park S."/>
            <person name="Pfeiffer B.D."/>
            <person name="Richards S."/>
            <person name="Sodergren E.J."/>
            <person name="Svirskas R."/>
            <person name="Tabor P.E."/>
            <person name="Wan K."/>
            <person name="Stapleton M."/>
            <person name="Sutton G.G."/>
            <person name="Venter C."/>
            <person name="Weinstock G."/>
            <person name="Scherer S.E."/>
            <person name="Myers E.W."/>
            <person name="Gibbs R.A."/>
            <person name="Rubin G.M."/>
        </authorList>
    </citation>
    <scope>NUCLEOTIDE SEQUENCE [LARGE SCALE GENOMIC DNA]</scope>
    <source>
        <strain evidence="6">Berkeley</strain>
    </source>
</reference>
<feature type="transmembrane region" description="Helical" evidence="1">
    <location>
        <begin position="929"/>
        <end position="947"/>
    </location>
</feature>
<keyword evidence="1" id="KW-0812">Transmembrane</keyword>
<feature type="transmembrane region" description="Helical" evidence="1">
    <location>
        <begin position="695"/>
        <end position="716"/>
    </location>
</feature>
<reference evidence="3 6" key="10">
    <citation type="journal article" date="2007" name="Science">
        <title>Sequence finishing and mapping of Drosophila melanogaster heterochromatin.</title>
        <authorList>
            <person name="Hoskins R.A."/>
            <person name="Carlson J.W."/>
            <person name="Kennedy C."/>
            <person name="Acevedo D."/>
            <person name="Evans-Holm M."/>
            <person name="Frise E."/>
            <person name="Wan K.H."/>
            <person name="Park S."/>
            <person name="Mendez-Lago M."/>
            <person name="Rossi F."/>
            <person name="Villasante A."/>
            <person name="Dimitri P."/>
            <person name="Karpen G.H."/>
            <person name="Celniker S.E."/>
        </authorList>
    </citation>
    <scope>NUCLEOTIDE SEQUENCE [LARGE SCALE GENOMIC DNA]</scope>
    <source>
        <strain evidence="6">Berkeley</strain>
    </source>
</reference>
<name>Q9VDK3_DROME</name>
<dbReference type="ExpressionAtlas" id="Q9VDK3">
    <property type="expression patterns" value="baseline and differential"/>
</dbReference>
<evidence type="ECO:0000313" key="3">
    <source>
        <dbReference type="EMBL" id="AAF55788.4"/>
    </source>
</evidence>
<dbReference type="KEGG" id="dme:Dmel_CG15923"/>
<reference evidence="3 6" key="1">
    <citation type="journal article" date="2000" name="Science">
        <title>The genome sequence of Drosophila melanogaster.</title>
        <authorList>
            <person name="Adams M.D."/>
            <person name="Celniker S.E."/>
            <person name="Holt R.A."/>
            <person name="Evans C.A."/>
            <person name="Gocayne J.D."/>
            <person name="Amanatides P.G."/>
            <person name="Scherer S.E."/>
            <person name="Li P.W."/>
            <person name="Hoskins R.A."/>
            <person name="Galle R.F."/>
            <person name="George R.A."/>
            <person name="Lewis S.E."/>
            <person name="Richards S."/>
            <person name="Ashburner M."/>
            <person name="Henderson S.N."/>
            <person name="Sutton G.G."/>
            <person name="Wortman J.R."/>
            <person name="Yandell M.D."/>
            <person name="Zhang Q."/>
            <person name="Chen L.X."/>
            <person name="Brandon R.C."/>
            <person name="Rogers Y.H."/>
            <person name="Blazej R.G."/>
            <person name="Champe M."/>
            <person name="Pfeiffer B.D."/>
            <person name="Wan K.H."/>
            <person name="Doyle C."/>
            <person name="Baxter E.G."/>
            <person name="Helt G."/>
            <person name="Nelson C.R."/>
            <person name="Gabor G.L."/>
            <person name="Abril J.F."/>
            <person name="Agbayani A."/>
            <person name="An H.J."/>
            <person name="Andrews-Pfannkoch C."/>
            <person name="Baldwin D."/>
            <person name="Ballew R.M."/>
            <person name="Basu A."/>
            <person name="Baxendale J."/>
            <person name="Bayraktaroglu L."/>
            <person name="Beasley E.M."/>
            <person name="Beeson K.Y."/>
            <person name="Benos P.V."/>
            <person name="Berman B.P."/>
            <person name="Bhandari D."/>
            <person name="Bolshakov S."/>
            <person name="Borkova D."/>
            <person name="Botchan M.R."/>
            <person name="Bouck J."/>
            <person name="Brokstein P."/>
            <person name="Brottier P."/>
            <person name="Burtis K.C."/>
            <person name="Busam D.A."/>
            <person name="Butler H."/>
            <person name="Cadieu E."/>
            <person name="Center A."/>
            <person name="Chandra I."/>
            <person name="Cherry J.M."/>
            <person name="Cawley S."/>
            <person name="Dahlke C."/>
            <person name="Davenport L.B."/>
            <person name="Davies P."/>
            <person name="de Pablos B."/>
            <person name="Delcher A."/>
            <person name="Deng Z."/>
            <person name="Mays A.D."/>
            <person name="Dew I."/>
            <person name="Dietz S.M."/>
            <person name="Dodson K."/>
            <person name="Doup L.E."/>
            <person name="Downes M."/>
            <person name="Dugan-Rocha S."/>
            <person name="Dunkov B.C."/>
            <person name="Dunn P."/>
            <person name="Durbin K.J."/>
            <person name="Evangelista C.C."/>
            <person name="Ferraz C."/>
            <person name="Ferriera S."/>
            <person name="Fleischmann W."/>
            <person name="Fosler C."/>
            <person name="Gabrielian A.E."/>
            <person name="Garg N.S."/>
            <person name="Gelbart W.M."/>
            <person name="Glasser K."/>
            <person name="Glodek A."/>
            <person name="Gong F."/>
            <person name="Gorrell J.H."/>
            <person name="Gu Z."/>
            <person name="Guan P."/>
            <person name="Harris M."/>
            <person name="Harris N.L."/>
            <person name="Harvey D."/>
            <person name="Heiman T.J."/>
            <person name="Hernandez J.R."/>
            <person name="Houck J."/>
            <person name="Hostin D."/>
            <person name="Houston K.A."/>
            <person name="Howland T.J."/>
            <person name="Wei M.H."/>
            <person name="Ibegwam C."/>
            <person name="Jalali M."/>
            <person name="Kalush F."/>
            <person name="Karpen G.H."/>
            <person name="Ke Z."/>
            <person name="Kennison J.A."/>
            <person name="Ketchum K.A."/>
            <person name="Kimmel B.E."/>
            <person name="Kodira C.D."/>
            <person name="Kraft C."/>
            <person name="Kravitz S."/>
            <person name="Kulp D."/>
            <person name="Lai Z."/>
            <person name="Lasko P."/>
            <person name="Lei Y."/>
            <person name="Levitsky A.A."/>
            <person name="Li J."/>
            <person name="Li Z."/>
            <person name="Liang Y."/>
            <person name="Lin X."/>
            <person name="Liu X."/>
            <person name="Mattei B."/>
            <person name="McIntosh T.C."/>
            <person name="McLeod M.P."/>
            <person name="McPherson D."/>
            <person name="Merkulov G."/>
            <person name="Milshina N.V."/>
            <person name="Mobarry C."/>
            <person name="Morris J."/>
            <person name="Moshrefi A."/>
            <person name="Mount S.M."/>
            <person name="Moy M."/>
            <person name="Murphy B."/>
            <person name="Murphy L."/>
            <person name="Muzny D.M."/>
            <person name="Nelson D.L."/>
            <person name="Nelson D.R."/>
            <person name="Nelson K.A."/>
            <person name="Nixon K."/>
            <person name="Nusskern D.R."/>
            <person name="Pacleb J.M."/>
            <person name="Palazzolo M."/>
            <person name="Pittman G.S."/>
            <person name="Pan S."/>
            <person name="Pollard J."/>
            <person name="Puri V."/>
            <person name="Reese M.G."/>
            <person name="Reinert K."/>
            <person name="Remington K."/>
            <person name="Saunders R.D."/>
            <person name="Scheeler F."/>
            <person name="Shen H."/>
            <person name="Shue B.C."/>
            <person name="Siden-Kiamos I."/>
            <person name="Simpson M."/>
            <person name="Skupski M.P."/>
            <person name="Smith T."/>
            <person name="Spier E."/>
            <person name="Spradling A.C."/>
            <person name="Stapleton M."/>
            <person name="Strong R."/>
            <person name="Sun E."/>
            <person name="Svirskas R."/>
            <person name="Tector C."/>
            <person name="Turner R."/>
            <person name="Venter E."/>
            <person name="Wang A.H."/>
            <person name="Wang X."/>
            <person name="Wang Z.Y."/>
            <person name="Wassarman D.A."/>
            <person name="Weinstock G.M."/>
            <person name="Weissenbach J."/>
            <person name="Williams S.M."/>
            <person name="WoodageT"/>
            <person name="Worley K.C."/>
            <person name="Wu D."/>
            <person name="Yang S."/>
            <person name="Yao Q.A."/>
            <person name="Ye J."/>
            <person name="Yeh R.F."/>
            <person name="Zaveri J.S."/>
            <person name="Zhan M."/>
            <person name="Zhang G."/>
            <person name="Zhao Q."/>
            <person name="Zheng L."/>
            <person name="Zheng X.H."/>
            <person name="Zhong F.N."/>
            <person name="Zhong W."/>
            <person name="Zhou X."/>
            <person name="Zhu S."/>
            <person name="Zhu X."/>
            <person name="Smith H.O."/>
            <person name="Gibbs R.A."/>
            <person name="Myers E.W."/>
            <person name="Rubin G.M."/>
            <person name="Venter J.C."/>
        </authorList>
    </citation>
    <scope>NUCLEOTIDE SEQUENCE [LARGE SCALE GENOMIC DNA]</scope>
    <source>
        <strain evidence="6">Berkeley</strain>
    </source>
</reference>
<reference evidence="6" key="3">
    <citation type="journal article" date="2002" name="Genome Biol.">
        <title>Annotation of the Drosophila melanogaster euchromatic genome: a systematic review.</title>
        <authorList>
            <person name="Misra S."/>
            <person name="Crosby M.A."/>
            <person name="Mungall C.J."/>
            <person name="Matthews B.B."/>
            <person name="Campbell K.S."/>
            <person name="Hradecky P."/>
            <person name="Huang Y."/>
            <person name="Kaminker J.S."/>
            <person name="Millburn G.H."/>
            <person name="Prochnik S.E."/>
            <person name="Smith C.D."/>
            <person name="Tupy J.L."/>
            <person name="Whitfied E.J."/>
            <person name="Bayraktaroglu L."/>
            <person name="Berman B.P."/>
            <person name="Bettencourt B.R."/>
            <person name="Celniker S.E."/>
            <person name="de Grey A.D."/>
            <person name="Drysdale R.A."/>
            <person name="Harris N.L."/>
            <person name="Richter J."/>
            <person name="Russo S."/>
            <person name="Schroeder A.J."/>
            <person name="Shu S.Q."/>
            <person name="Stapleton M."/>
            <person name="Yamada C."/>
            <person name="Ashburner M."/>
            <person name="Gelbart W.M."/>
            <person name="Rubin G.M."/>
            <person name="Lewis S.E."/>
        </authorList>
    </citation>
    <scope>GENOME REANNOTATION</scope>
    <source>
        <strain evidence="6">Berkeley</strain>
    </source>
</reference>
<accession>Q9VDK3</accession>
<reference evidence="3 6" key="7">
    <citation type="journal article" date="2005" name="PLoS Comput. Biol.">
        <title>Combined evidence annotation of transposable elements in genome sequences.</title>
        <authorList>
            <person name="Quesneville H."/>
            <person name="Bergman C.M."/>
            <person name="Andrieu O."/>
            <person name="Autard D."/>
            <person name="Nouaud D."/>
            <person name="Ashburner M."/>
            <person name="Anxolabehere D."/>
        </authorList>
    </citation>
    <scope>NUCLEOTIDE SEQUENCE [LARGE SCALE GENOMIC DNA]</scope>
    <source>
        <strain evidence="6">Berkeley</strain>
    </source>
</reference>
<reference evidence="6" key="4">
    <citation type="journal article" date="2002" name="Genome Biol.">
        <title>The transposable elements of the Drosophila melanogaster euchromatin: a genomics perspective.</title>
        <authorList>
            <person name="Kaminker J.S."/>
            <person name="Bergman C.M."/>
            <person name="Kronmiller B."/>
            <person name="Carlson J."/>
            <person name="Svirskas R."/>
            <person name="Patel S."/>
            <person name="Frise E."/>
            <person name="Wheeler D.A."/>
            <person name="Lewis S.E."/>
            <person name="Rubin G.M."/>
            <person name="Ashburner M."/>
            <person name="Celniker S.E."/>
        </authorList>
    </citation>
    <scope>NUCLEOTIDE SEQUENCE [LARGE SCALE GENOMIC DNA]</scope>
    <source>
        <strain evidence="6">Berkeley</strain>
    </source>
</reference>
<evidence type="ECO:0000256" key="1">
    <source>
        <dbReference type="SAM" id="Phobius"/>
    </source>
</evidence>
<keyword evidence="1" id="KW-1133">Transmembrane helix</keyword>
<reference evidence="3" key="12">
    <citation type="journal article" date="2015" name="G3 (Bethesda)">
        <title>Gene Model Annotations for Drosophila melanogaster: The Rule-Benders.</title>
        <authorList>
            <consortium name="FlyBase Consortium"/>
            <person name="Crosby M.A."/>
            <person name="Gramates L.S."/>
            <person name="Dos Santos G."/>
            <person name="Matthews B.B."/>
            <person name="St Pierre S.E."/>
            <person name="Zhou P."/>
            <person name="Schroeder A.J."/>
            <person name="Falls K."/>
            <person name="Emmert D.B."/>
            <person name="Russo S.M."/>
            <person name="Gelbart W.M."/>
            <person name="null"/>
        </authorList>
    </citation>
    <scope>NUCLEOTIDE SEQUENCE</scope>
</reference>
<dbReference type="eggNOG" id="KOG4611">
    <property type="taxonomic scope" value="Eukaryota"/>
</dbReference>
<dbReference type="GeneID" id="42443"/>
<dbReference type="HOGENOM" id="CLU_010935_0_0_1"/>
<dbReference type="OMA" id="YITENKG"/>
<feature type="transmembrane region" description="Helical" evidence="1">
    <location>
        <begin position="556"/>
        <end position="579"/>
    </location>
</feature>
<keyword evidence="1" id="KW-0472">Membrane</keyword>
<feature type="transmembrane region" description="Helical" evidence="1">
    <location>
        <begin position="514"/>
        <end position="536"/>
    </location>
</feature>
<reference evidence="3" key="11">
    <citation type="journal article" date="2015" name="G3 (Bethesda)">
        <title>Gene Model Annotations for Drosophila melanogaster: Impact of High-Throughput Data.</title>
        <authorList>
            <consortium name="FlyBase Consortium"/>
            <person name="Matthews B.B."/>
            <person name="Dos Santos G."/>
            <person name="Crosby M.A."/>
            <person name="Emmert D.B."/>
            <person name="St Pierre S.E."/>
            <person name="Gramates L.S."/>
            <person name="Zhou P."/>
            <person name="Schroeder A.J."/>
            <person name="Falls K."/>
            <person name="Strelets V."/>
            <person name="Russo S.M."/>
            <person name="Gelbart W.M."/>
            <person name="null"/>
        </authorList>
    </citation>
    <scope>NUCLEOTIDE SEQUENCE</scope>
</reference>